<dbReference type="GO" id="GO:1990077">
    <property type="term" value="C:primosome complex"/>
    <property type="evidence" value="ECO:0007669"/>
    <property type="project" value="UniProtKB-UniRule"/>
</dbReference>
<dbReference type="GO" id="GO:0006269">
    <property type="term" value="P:DNA replication, synthesis of primer"/>
    <property type="evidence" value="ECO:0007669"/>
    <property type="project" value="UniProtKB-KW"/>
</dbReference>
<feature type="binding site" evidence="12">
    <location>
        <position position="460"/>
    </location>
    <ligand>
        <name>Zn(2+)</name>
        <dbReference type="ChEBI" id="CHEBI:29105"/>
        <label>2</label>
    </ligand>
</feature>
<dbReference type="PROSITE" id="PS51194">
    <property type="entry name" value="HELICASE_CTER"/>
    <property type="match status" value="1"/>
</dbReference>
<feature type="domain" description="Helicase ATP-binding" evidence="13">
    <location>
        <begin position="220"/>
        <end position="386"/>
    </location>
</feature>
<dbReference type="InterPro" id="IPR042115">
    <property type="entry name" value="PriA_3primeBD_sf"/>
</dbReference>
<accession>A0A1M7EZP8</accession>
<feature type="binding site" evidence="12">
    <location>
        <position position="477"/>
    </location>
    <ligand>
        <name>Zn(2+)</name>
        <dbReference type="ChEBI" id="CHEBI:29105"/>
        <label>2</label>
    </ligand>
</feature>
<dbReference type="PROSITE" id="PS51192">
    <property type="entry name" value="HELICASE_ATP_BIND_1"/>
    <property type="match status" value="1"/>
</dbReference>
<evidence type="ECO:0000259" key="14">
    <source>
        <dbReference type="PROSITE" id="PS51194"/>
    </source>
</evidence>
<evidence type="ECO:0000256" key="1">
    <source>
        <dbReference type="ARBA" id="ARBA00022515"/>
    </source>
</evidence>
<evidence type="ECO:0000256" key="5">
    <source>
        <dbReference type="ARBA" id="ARBA00022801"/>
    </source>
</evidence>
<dbReference type="Pfam" id="PF17764">
    <property type="entry name" value="PriA_3primeBD"/>
    <property type="match status" value="1"/>
</dbReference>
<evidence type="ECO:0000256" key="12">
    <source>
        <dbReference type="HAMAP-Rule" id="MF_00983"/>
    </source>
</evidence>
<name>A0A1M7EZP8_9FIRM</name>
<dbReference type="SMART" id="SM00490">
    <property type="entry name" value="HELICc"/>
    <property type="match status" value="1"/>
</dbReference>
<feature type="binding site" evidence="12">
    <location>
        <position position="451"/>
    </location>
    <ligand>
        <name>Zn(2+)</name>
        <dbReference type="ChEBI" id="CHEBI:29105"/>
        <label>1</label>
    </ligand>
</feature>
<comment type="similarity">
    <text evidence="12">Belongs to the helicase family. PriA subfamily.</text>
</comment>
<dbReference type="NCBIfam" id="TIGR00595">
    <property type="entry name" value="priA"/>
    <property type="match status" value="1"/>
</dbReference>
<dbReference type="Proteomes" id="UP000184038">
    <property type="component" value="Unassembled WGS sequence"/>
</dbReference>
<evidence type="ECO:0000256" key="4">
    <source>
        <dbReference type="ARBA" id="ARBA00022741"/>
    </source>
</evidence>
<keyword evidence="9 12" id="KW-0238">DNA-binding</keyword>
<dbReference type="EMBL" id="FRCP01000005">
    <property type="protein sequence ID" value="SHL97334.1"/>
    <property type="molecule type" value="Genomic_DNA"/>
</dbReference>
<dbReference type="InterPro" id="IPR001650">
    <property type="entry name" value="Helicase_C-like"/>
</dbReference>
<dbReference type="InterPro" id="IPR027417">
    <property type="entry name" value="P-loop_NTPase"/>
</dbReference>
<proteinExistence type="inferred from homology"/>
<dbReference type="GO" id="GO:0008270">
    <property type="term" value="F:zinc ion binding"/>
    <property type="evidence" value="ECO:0007669"/>
    <property type="project" value="UniProtKB-UniRule"/>
</dbReference>
<evidence type="ECO:0000259" key="13">
    <source>
        <dbReference type="PROSITE" id="PS51192"/>
    </source>
</evidence>
<dbReference type="GO" id="GO:0043138">
    <property type="term" value="F:3'-5' DNA helicase activity"/>
    <property type="evidence" value="ECO:0007669"/>
    <property type="project" value="UniProtKB-EC"/>
</dbReference>
<keyword evidence="2 12" id="KW-0235">DNA replication</keyword>
<dbReference type="Pfam" id="PF18319">
    <property type="entry name" value="Zn_ribbon_PriA"/>
    <property type="match status" value="1"/>
</dbReference>
<feature type="binding site" evidence="12">
    <location>
        <position position="448"/>
    </location>
    <ligand>
        <name>Zn(2+)</name>
        <dbReference type="ChEBI" id="CHEBI:29105"/>
        <label>1</label>
    </ligand>
</feature>
<evidence type="ECO:0000256" key="6">
    <source>
        <dbReference type="ARBA" id="ARBA00022806"/>
    </source>
</evidence>
<keyword evidence="4 12" id="KW-0547">Nucleotide-binding</keyword>
<evidence type="ECO:0000313" key="15">
    <source>
        <dbReference type="EMBL" id="SHL97334.1"/>
    </source>
</evidence>
<feature type="binding site" evidence="12">
    <location>
        <position position="457"/>
    </location>
    <ligand>
        <name>Zn(2+)</name>
        <dbReference type="ChEBI" id="CHEBI:29105"/>
        <label>2</label>
    </ligand>
</feature>
<dbReference type="InterPro" id="IPR040498">
    <property type="entry name" value="PriA_CRR"/>
</dbReference>
<dbReference type="EC" id="5.6.2.4" evidence="12"/>
<keyword evidence="3 12" id="KW-0479">Metal-binding</keyword>
<feature type="binding site" evidence="12">
    <location>
        <position position="480"/>
    </location>
    <ligand>
        <name>Zn(2+)</name>
        <dbReference type="ChEBI" id="CHEBI:29105"/>
        <label>2</label>
    </ligand>
</feature>
<dbReference type="GO" id="GO:0006310">
    <property type="term" value="P:DNA recombination"/>
    <property type="evidence" value="ECO:0007669"/>
    <property type="project" value="InterPro"/>
</dbReference>
<evidence type="ECO:0000256" key="10">
    <source>
        <dbReference type="ARBA" id="ARBA00023235"/>
    </source>
</evidence>
<feature type="binding site" evidence="12">
    <location>
        <position position="493"/>
    </location>
    <ligand>
        <name>Zn(2+)</name>
        <dbReference type="ChEBI" id="CHEBI:29105"/>
        <label>1</label>
    </ligand>
</feature>
<evidence type="ECO:0000256" key="11">
    <source>
        <dbReference type="ARBA" id="ARBA00048988"/>
    </source>
</evidence>
<reference evidence="15 16" key="1">
    <citation type="submission" date="2016-11" db="EMBL/GenBank/DDBJ databases">
        <authorList>
            <person name="Jaros S."/>
            <person name="Januszkiewicz K."/>
            <person name="Wedrychowicz H."/>
        </authorList>
    </citation>
    <scope>NUCLEOTIDE SEQUENCE [LARGE SCALE GENOMIC DNA]</scope>
    <source>
        <strain evidence="15 16">DSM 15930</strain>
    </source>
</reference>
<protein>
    <recommendedName>
        <fullName evidence="12">Replication restart protein PriA</fullName>
    </recommendedName>
    <alternativeName>
        <fullName evidence="12">ATP-dependent DNA helicase PriA</fullName>
        <ecNumber evidence="12">5.6.2.4</ecNumber>
    </alternativeName>
    <alternativeName>
        <fullName evidence="12">DNA 3'-5' helicase PriA</fullName>
    </alternativeName>
</protein>
<keyword evidence="1 12" id="KW-0639">Primosome</keyword>
<dbReference type="GO" id="GO:0016887">
    <property type="term" value="F:ATP hydrolysis activity"/>
    <property type="evidence" value="ECO:0007669"/>
    <property type="project" value="RHEA"/>
</dbReference>
<evidence type="ECO:0000313" key="16">
    <source>
        <dbReference type="Proteomes" id="UP000184038"/>
    </source>
</evidence>
<dbReference type="Pfam" id="PF04851">
    <property type="entry name" value="ResIII"/>
    <property type="match status" value="1"/>
</dbReference>
<dbReference type="Pfam" id="PF00271">
    <property type="entry name" value="Helicase_C"/>
    <property type="match status" value="1"/>
</dbReference>
<dbReference type="CDD" id="cd18804">
    <property type="entry name" value="SF2_C_priA"/>
    <property type="match status" value="1"/>
</dbReference>
<dbReference type="GO" id="GO:0006270">
    <property type="term" value="P:DNA replication initiation"/>
    <property type="evidence" value="ECO:0007669"/>
    <property type="project" value="TreeGrafter"/>
</dbReference>
<dbReference type="InterPro" id="IPR041222">
    <property type="entry name" value="PriA_3primeBD"/>
</dbReference>
<feature type="binding site" evidence="12">
    <location>
        <position position="490"/>
    </location>
    <ligand>
        <name>Zn(2+)</name>
        <dbReference type="ChEBI" id="CHEBI:29105"/>
        <label>1</label>
    </ligand>
</feature>
<dbReference type="GO" id="GO:0003677">
    <property type="term" value="F:DNA binding"/>
    <property type="evidence" value="ECO:0007669"/>
    <property type="project" value="UniProtKB-UniRule"/>
</dbReference>
<dbReference type="AlphaFoldDB" id="A0A1M7EZP8"/>
<evidence type="ECO:0000256" key="3">
    <source>
        <dbReference type="ARBA" id="ARBA00022723"/>
    </source>
</evidence>
<comment type="catalytic activity">
    <reaction evidence="11 12">
        <text>ATP + H2O = ADP + phosphate + H(+)</text>
        <dbReference type="Rhea" id="RHEA:13065"/>
        <dbReference type="ChEBI" id="CHEBI:15377"/>
        <dbReference type="ChEBI" id="CHEBI:15378"/>
        <dbReference type="ChEBI" id="CHEBI:30616"/>
        <dbReference type="ChEBI" id="CHEBI:43474"/>
        <dbReference type="ChEBI" id="CHEBI:456216"/>
        <dbReference type="EC" id="5.6.2.4"/>
    </reaction>
</comment>
<evidence type="ECO:0000256" key="9">
    <source>
        <dbReference type="ARBA" id="ARBA00023125"/>
    </source>
</evidence>
<dbReference type="GO" id="GO:0005524">
    <property type="term" value="F:ATP binding"/>
    <property type="evidence" value="ECO:0007669"/>
    <property type="project" value="UniProtKB-UniRule"/>
</dbReference>
<dbReference type="FunFam" id="3.40.50.300:FF:000489">
    <property type="entry name" value="Primosome assembly protein PriA"/>
    <property type="match status" value="1"/>
</dbReference>
<evidence type="ECO:0000256" key="8">
    <source>
        <dbReference type="ARBA" id="ARBA00022840"/>
    </source>
</evidence>
<comment type="catalytic activity">
    <reaction evidence="12">
        <text>Couples ATP hydrolysis with the unwinding of duplex DNA by translocating in the 3'-5' direction.</text>
        <dbReference type="EC" id="5.6.2.4"/>
    </reaction>
</comment>
<keyword evidence="7 12" id="KW-0862">Zinc</keyword>
<dbReference type="STRING" id="1120996.SAMN02746066_00314"/>
<evidence type="ECO:0000256" key="2">
    <source>
        <dbReference type="ARBA" id="ARBA00022705"/>
    </source>
</evidence>
<evidence type="ECO:0000256" key="7">
    <source>
        <dbReference type="ARBA" id="ARBA00022833"/>
    </source>
</evidence>
<gene>
    <name evidence="12" type="primary">priA</name>
    <name evidence="15" type="ORF">SAMN02746066_00314</name>
</gene>
<dbReference type="PANTHER" id="PTHR30580:SF0">
    <property type="entry name" value="PRIMOSOMAL PROTEIN N"/>
    <property type="match status" value="1"/>
</dbReference>
<comment type="cofactor">
    <cofactor evidence="12">
        <name>Zn(2+)</name>
        <dbReference type="ChEBI" id="CHEBI:29105"/>
    </cofactor>
    <text evidence="12">Binds 2 zinc ions per subunit.</text>
</comment>
<keyword evidence="6 12" id="KW-0347">Helicase</keyword>
<comment type="function">
    <text evidence="12">Initiates the restart of stalled replication forks, which reloads the replicative helicase on sites other than the origin of replication. Recognizes and binds to abandoned replication forks and remodels them to uncover a helicase loading site. Promotes assembly of the primosome at these replication forks.</text>
</comment>
<feature type="domain" description="Helicase C-terminal" evidence="14">
    <location>
        <begin position="482"/>
        <end position="652"/>
    </location>
</feature>
<keyword evidence="8 12" id="KW-0067">ATP-binding</keyword>
<dbReference type="Gene3D" id="3.40.1440.60">
    <property type="entry name" value="PriA, 3(prime) DNA-binding domain"/>
    <property type="match status" value="1"/>
</dbReference>
<dbReference type="SUPFAM" id="SSF52540">
    <property type="entry name" value="P-loop containing nucleoside triphosphate hydrolases"/>
    <property type="match status" value="1"/>
</dbReference>
<dbReference type="GO" id="GO:0006302">
    <property type="term" value="P:double-strand break repair"/>
    <property type="evidence" value="ECO:0007669"/>
    <property type="project" value="InterPro"/>
</dbReference>
<dbReference type="Gene3D" id="3.40.50.300">
    <property type="entry name" value="P-loop containing nucleotide triphosphate hydrolases"/>
    <property type="match status" value="2"/>
</dbReference>
<keyword evidence="5 12" id="KW-0378">Hydrolase</keyword>
<dbReference type="InterPro" id="IPR014001">
    <property type="entry name" value="Helicase_ATP-bd"/>
</dbReference>
<comment type="subunit">
    <text evidence="12">Component of the replication restart primosome.</text>
</comment>
<dbReference type="InterPro" id="IPR006935">
    <property type="entry name" value="Helicase/UvrB_N"/>
</dbReference>
<keyword evidence="16" id="KW-1185">Reference proteome</keyword>
<dbReference type="InterPro" id="IPR005259">
    <property type="entry name" value="PriA"/>
</dbReference>
<dbReference type="RefSeq" id="WP_242952456.1">
    <property type="nucleotide sequence ID" value="NZ_FRCP01000005.1"/>
</dbReference>
<dbReference type="HAMAP" id="MF_00983">
    <property type="entry name" value="PriA"/>
    <property type="match status" value="1"/>
</dbReference>
<dbReference type="CDD" id="cd17929">
    <property type="entry name" value="DEXHc_priA"/>
    <property type="match status" value="1"/>
</dbReference>
<dbReference type="SMART" id="SM00487">
    <property type="entry name" value="DEXDc"/>
    <property type="match status" value="1"/>
</dbReference>
<dbReference type="PANTHER" id="PTHR30580">
    <property type="entry name" value="PRIMOSOMAL PROTEIN N"/>
    <property type="match status" value="1"/>
</dbReference>
<keyword evidence="10 12" id="KW-0413">Isomerase</keyword>
<organism evidence="15 16">
    <name type="scientific">Anaerosporobacter mobilis DSM 15930</name>
    <dbReference type="NCBI Taxonomy" id="1120996"/>
    <lineage>
        <taxon>Bacteria</taxon>
        <taxon>Bacillati</taxon>
        <taxon>Bacillota</taxon>
        <taxon>Clostridia</taxon>
        <taxon>Lachnospirales</taxon>
        <taxon>Lachnospiraceae</taxon>
        <taxon>Anaerosporobacter</taxon>
    </lineage>
</organism>
<sequence length="760" mass="86729">MIYADIIVDISHENLDKTYQYAVPKHLEEKAVVGSLVRFPFGKANRIIKGYIISLSQTPSIDVSYIKEIDEVVDNALVMESHLIRLASWIRDNYGATLNDALKIVLPVKQTVKMVEKRTIRLLLGLDEANAKLIELQRKNYKARIRLLELLLERNVVDYDTAINKYGITRPTIQTFVEHNIIEVEATKVYRNPIKNQQQVEQAMVLTHKQQAIADDFCNEYDEGIRKTYLLHGITGSGKTEVYMEMIEHVLEQGKQVILLIPEIALTYQTVMRFYKRFGDRISIMNSRLSKGERFDQYMRAKQGDIDIMIGPRSALFTPFEKLGLIIIDEEHEGSYKSEMPPKYHAREVAIYRASLLGASVVLGSATPSLEAYKRAKDGEYKLYELNERISGAKLPCVYVVDLREELKKKNKSIFSEKLKELITDRLNNKEQIMLFLNRRGFAGFVSCRSCGHVMKCPHCDVSLTYHYGRDKNKLVCHYCGYEEEMPSKCPSCGSPYIATFGTGTQKVEEMVKKEFPTARVLRMDMDTTTGKEGHEKILSAFANREADILVGTQMIVKGHDFGNVSLVGILAADLSLYANDYRAAEKTFQLLTQAAGRAGRSKDNGEVVIQTYNPEHYSVTTAANNDYEAFYNREIAFRTMMKYPPVSNILVAFLTSKNDEAVAKAADLFKAAVLDYKIQLKSQMDTAEDIVETEDLEIIGPVKANVAKVNDIYRYVLYMKHMDYIYLKNLKNFMEGFIDYSTIFKGCNVQFDFNPMNSY</sequence>